<dbReference type="FunFam" id="3.40.109.10:FF:000001">
    <property type="entry name" value="Nitroreductase family"/>
    <property type="match status" value="1"/>
</dbReference>
<evidence type="ECO:0000313" key="9">
    <source>
        <dbReference type="Proteomes" id="UP000736672"/>
    </source>
</evidence>
<dbReference type="EMBL" id="JAGTJS010000006">
    <property type="protein sequence ID" value="KAH7265957.1"/>
    <property type="molecule type" value="Genomic_DNA"/>
</dbReference>
<evidence type="ECO:0000256" key="5">
    <source>
        <dbReference type="ARBA" id="ARBA00023002"/>
    </source>
</evidence>
<evidence type="ECO:0000256" key="4">
    <source>
        <dbReference type="ARBA" id="ARBA00022490"/>
    </source>
</evidence>
<comment type="caution">
    <text evidence="8">The sequence shown here is derived from an EMBL/GenBank/DDBJ whole genome shotgun (WGS) entry which is preliminary data.</text>
</comment>
<dbReference type="GO" id="GO:0034599">
    <property type="term" value="P:cellular response to oxidative stress"/>
    <property type="evidence" value="ECO:0007669"/>
    <property type="project" value="InterPro"/>
</dbReference>
<name>A0A9P9HZW8_FUSSL</name>
<protein>
    <submittedName>
        <fullName evidence="8">Nitroreductase-like protein</fullName>
    </submittedName>
</protein>
<dbReference type="CDD" id="cd02140">
    <property type="entry name" value="Frm2-like"/>
    <property type="match status" value="1"/>
</dbReference>
<keyword evidence="4" id="KW-0963">Cytoplasm</keyword>
<comment type="similarity">
    <text evidence="3">Belongs to the nitroreductase family.</text>
</comment>
<organism evidence="8 9">
    <name type="scientific">Fusarium solani</name>
    <name type="common">Filamentous fungus</name>
    <dbReference type="NCBI Taxonomy" id="169388"/>
    <lineage>
        <taxon>Eukaryota</taxon>
        <taxon>Fungi</taxon>
        <taxon>Dikarya</taxon>
        <taxon>Ascomycota</taxon>
        <taxon>Pezizomycotina</taxon>
        <taxon>Sordariomycetes</taxon>
        <taxon>Hypocreomycetidae</taxon>
        <taxon>Hypocreales</taxon>
        <taxon>Nectriaceae</taxon>
        <taxon>Fusarium</taxon>
        <taxon>Fusarium solani species complex</taxon>
    </lineage>
</organism>
<dbReference type="GO" id="GO:0005737">
    <property type="term" value="C:cytoplasm"/>
    <property type="evidence" value="ECO:0007669"/>
    <property type="project" value="UniProtKB-SubCell"/>
</dbReference>
<dbReference type="InterPro" id="IPR029479">
    <property type="entry name" value="Nitroreductase"/>
</dbReference>
<comment type="subcellular location">
    <subcellularLocation>
        <location evidence="2">Cytoplasm</location>
    </subcellularLocation>
    <subcellularLocation>
        <location evidence="1">Nucleus</location>
    </subcellularLocation>
</comment>
<evidence type="ECO:0000259" key="7">
    <source>
        <dbReference type="Pfam" id="PF00881"/>
    </source>
</evidence>
<dbReference type="OrthoDB" id="2138173at2759"/>
<dbReference type="Pfam" id="PF00881">
    <property type="entry name" value="Nitroreductase"/>
    <property type="match status" value="1"/>
</dbReference>
<dbReference type="GO" id="GO:0005634">
    <property type="term" value="C:nucleus"/>
    <property type="evidence" value="ECO:0007669"/>
    <property type="project" value="UniProtKB-SubCell"/>
</dbReference>
<evidence type="ECO:0000256" key="6">
    <source>
        <dbReference type="ARBA" id="ARBA00023242"/>
    </source>
</evidence>
<dbReference type="SUPFAM" id="SSF55469">
    <property type="entry name" value="FMN-dependent nitroreductase-like"/>
    <property type="match status" value="1"/>
</dbReference>
<evidence type="ECO:0000256" key="1">
    <source>
        <dbReference type="ARBA" id="ARBA00004123"/>
    </source>
</evidence>
<sequence length="210" mass="23021">MSPSITADQFLAAAKHRRTVYGLKDTSPVSDDRIEKIIAEVLSFSPSSYNTQPGRITLVLGEKHKQLWDVVIENAEPILKGAGPGVWDAMGPRFQAFKNAYGSVLFWDSGEAIKSSQETHQAAAHMFPQFADHSSGMAQILVWTALELEGFGANLQHMGAIPPVEAALKKFLEVPDDYSLKANLNFGELAQPHPEVPEKLPLSETLKIVK</sequence>
<keyword evidence="6" id="KW-0539">Nucleus</keyword>
<evidence type="ECO:0000256" key="3">
    <source>
        <dbReference type="ARBA" id="ARBA00007118"/>
    </source>
</evidence>
<dbReference type="GO" id="GO:0016491">
    <property type="term" value="F:oxidoreductase activity"/>
    <property type="evidence" value="ECO:0007669"/>
    <property type="project" value="UniProtKB-KW"/>
</dbReference>
<dbReference type="InterPro" id="IPR033877">
    <property type="entry name" value="Frm2/Hbn1"/>
</dbReference>
<evidence type="ECO:0000313" key="8">
    <source>
        <dbReference type="EMBL" id="KAH7265957.1"/>
    </source>
</evidence>
<feature type="domain" description="Nitroreductase" evidence="7">
    <location>
        <begin position="15"/>
        <end position="187"/>
    </location>
</feature>
<dbReference type="PANTHER" id="PTHR43035">
    <property type="entry name" value="FATTY ACID REPRESSION MUTANT PROTEIN 2-RELATED"/>
    <property type="match status" value="1"/>
</dbReference>
<dbReference type="AlphaFoldDB" id="A0A9P9HZW8"/>
<keyword evidence="5" id="KW-0560">Oxidoreductase</keyword>
<keyword evidence="9" id="KW-1185">Reference proteome</keyword>
<dbReference type="InterPro" id="IPR000415">
    <property type="entry name" value="Nitroreductase-like"/>
</dbReference>
<reference evidence="8" key="1">
    <citation type="journal article" date="2021" name="Nat. Commun.">
        <title>Genetic determinants of endophytism in the Arabidopsis root mycobiome.</title>
        <authorList>
            <person name="Mesny F."/>
            <person name="Miyauchi S."/>
            <person name="Thiergart T."/>
            <person name="Pickel B."/>
            <person name="Atanasova L."/>
            <person name="Karlsson M."/>
            <person name="Huettel B."/>
            <person name="Barry K.W."/>
            <person name="Haridas S."/>
            <person name="Chen C."/>
            <person name="Bauer D."/>
            <person name="Andreopoulos W."/>
            <person name="Pangilinan J."/>
            <person name="LaButti K."/>
            <person name="Riley R."/>
            <person name="Lipzen A."/>
            <person name="Clum A."/>
            <person name="Drula E."/>
            <person name="Henrissat B."/>
            <person name="Kohler A."/>
            <person name="Grigoriev I.V."/>
            <person name="Martin F.M."/>
            <person name="Hacquard S."/>
        </authorList>
    </citation>
    <scope>NUCLEOTIDE SEQUENCE</scope>
    <source>
        <strain evidence="8">FSSC 5 MPI-SDFR-AT-0091</strain>
    </source>
</reference>
<evidence type="ECO:0000256" key="2">
    <source>
        <dbReference type="ARBA" id="ARBA00004496"/>
    </source>
</evidence>
<gene>
    <name evidence="8" type="ORF">B0J15DRAFT_592450</name>
</gene>
<proteinExistence type="inferred from homology"/>
<dbReference type="Gene3D" id="3.40.109.10">
    <property type="entry name" value="NADH Oxidase"/>
    <property type="match status" value="1"/>
</dbReference>
<accession>A0A9P9HZW8</accession>
<dbReference type="Proteomes" id="UP000736672">
    <property type="component" value="Unassembled WGS sequence"/>
</dbReference>
<dbReference type="PANTHER" id="PTHR43035:SF4">
    <property type="entry name" value="NITROREDUCTASE FAMILY PROTEIN (AFU_ORTHOLOGUE AFUA_3G03530)"/>
    <property type="match status" value="1"/>
</dbReference>